<dbReference type="AlphaFoldDB" id="A0A4R6QNX2"/>
<evidence type="ECO:0000313" key="2">
    <source>
        <dbReference type="EMBL" id="TDP72363.1"/>
    </source>
</evidence>
<dbReference type="Pfam" id="PF12706">
    <property type="entry name" value="Lactamase_B_2"/>
    <property type="match status" value="1"/>
</dbReference>
<comment type="caution">
    <text evidence="2">The sequence shown here is derived from an EMBL/GenBank/DDBJ whole genome shotgun (WGS) entry which is preliminary data.</text>
</comment>
<gene>
    <name evidence="2" type="ORF">DES47_102108</name>
</gene>
<accession>A0A4R6QNX2</accession>
<evidence type="ECO:0000313" key="3">
    <source>
        <dbReference type="Proteomes" id="UP000295361"/>
    </source>
</evidence>
<evidence type="ECO:0000259" key="1">
    <source>
        <dbReference type="Pfam" id="PF12706"/>
    </source>
</evidence>
<dbReference type="PANTHER" id="PTHR15032">
    <property type="entry name" value="N-ACYL-PHOSPHATIDYLETHANOLAMINE-HYDROLYZING PHOSPHOLIPASE D"/>
    <property type="match status" value="1"/>
</dbReference>
<dbReference type="Proteomes" id="UP000295361">
    <property type="component" value="Unassembled WGS sequence"/>
</dbReference>
<organism evidence="2 3">
    <name type="scientific">Roseateles toxinivorans</name>
    <dbReference type="NCBI Taxonomy" id="270368"/>
    <lineage>
        <taxon>Bacteria</taxon>
        <taxon>Pseudomonadati</taxon>
        <taxon>Pseudomonadota</taxon>
        <taxon>Betaproteobacteria</taxon>
        <taxon>Burkholderiales</taxon>
        <taxon>Sphaerotilaceae</taxon>
        <taxon>Roseateles</taxon>
    </lineage>
</organism>
<dbReference type="GO" id="GO:0005737">
    <property type="term" value="C:cytoplasm"/>
    <property type="evidence" value="ECO:0007669"/>
    <property type="project" value="TreeGrafter"/>
</dbReference>
<dbReference type="InterPro" id="IPR036866">
    <property type="entry name" value="RibonucZ/Hydroxyglut_hydro"/>
</dbReference>
<dbReference type="SUPFAM" id="SSF56281">
    <property type="entry name" value="Metallo-hydrolase/oxidoreductase"/>
    <property type="match status" value="1"/>
</dbReference>
<dbReference type="Gene3D" id="3.60.15.10">
    <property type="entry name" value="Ribonuclease Z/Hydroxyacylglutathione hydrolase-like"/>
    <property type="match status" value="1"/>
</dbReference>
<name>A0A4R6QNX2_9BURK</name>
<protein>
    <submittedName>
        <fullName evidence="2">L-ascorbate metabolism protein UlaG (Beta-lactamase superfamily)</fullName>
    </submittedName>
</protein>
<dbReference type="GO" id="GO:0070290">
    <property type="term" value="F:N-acylphosphatidylethanolamine-specific phospholipase D activity"/>
    <property type="evidence" value="ECO:0007669"/>
    <property type="project" value="InterPro"/>
</dbReference>
<sequence>MPRSLSHILIVGVLITMAYSLFKAFRPDAVQFPQSPQFVRGKFRNEAPAQRLGWEKTLQVMWRFVLDKPADASPSQPIPVLKLTHTDLLAAPDGSLFRLGHSTMLLKLQGEFWLTDPVFSERASPLQWLGPKRFHAPPIGIAELPTIKGVILSHDHYDHLDHAAILALHPKVEHFLTPLGVGDRLIEWGVPAAKVQQFDWWQGTTIAGVRFVAAPAQHFSGRGLNDGNTTLWASWVIISDELRVFFSGDTGYFDGFKAIGERFGPFDLTLIETGAYNKDWPDVHMQPEQSLQAHLDVKGRWLLPVHNGTFDLALHPWQEPFELISALAAAQGVPLSAPKMGERISIKAPPASSGWWREPATQPLGLSAQLAKGS</sequence>
<proteinExistence type="predicted"/>
<reference evidence="2 3" key="1">
    <citation type="submission" date="2019-03" db="EMBL/GenBank/DDBJ databases">
        <title>Genomic Encyclopedia of Type Strains, Phase IV (KMG-IV): sequencing the most valuable type-strain genomes for metagenomic binning, comparative biology and taxonomic classification.</title>
        <authorList>
            <person name="Goeker M."/>
        </authorList>
    </citation>
    <scope>NUCLEOTIDE SEQUENCE [LARGE SCALE GENOMIC DNA]</scope>
    <source>
        <strain evidence="2 3">DSM 16998</strain>
    </source>
</reference>
<dbReference type="InParanoid" id="A0A4R6QNX2"/>
<dbReference type="PIRSF" id="PIRSF038896">
    <property type="entry name" value="NAPE-PLD"/>
    <property type="match status" value="1"/>
</dbReference>
<dbReference type="GO" id="GO:0008270">
    <property type="term" value="F:zinc ion binding"/>
    <property type="evidence" value="ECO:0007669"/>
    <property type="project" value="InterPro"/>
</dbReference>
<dbReference type="InterPro" id="IPR024884">
    <property type="entry name" value="NAPE-PLD"/>
</dbReference>
<dbReference type="PANTHER" id="PTHR15032:SF4">
    <property type="entry name" value="N-ACYL-PHOSPHATIDYLETHANOLAMINE-HYDROLYZING PHOSPHOLIPASE D"/>
    <property type="match status" value="1"/>
</dbReference>
<feature type="domain" description="Metallo-beta-lactamase" evidence="1">
    <location>
        <begin position="114"/>
        <end position="306"/>
    </location>
</feature>
<keyword evidence="3" id="KW-1185">Reference proteome</keyword>
<dbReference type="OrthoDB" id="9805728at2"/>
<dbReference type="EMBL" id="SNXS01000002">
    <property type="protein sequence ID" value="TDP72363.1"/>
    <property type="molecule type" value="Genomic_DNA"/>
</dbReference>
<dbReference type="InterPro" id="IPR001279">
    <property type="entry name" value="Metallo-B-lactamas"/>
</dbReference>